<dbReference type="KEGG" id="api:103310861"/>
<organism evidence="1 2">
    <name type="scientific">Acyrthosiphon pisum</name>
    <name type="common">Pea aphid</name>
    <dbReference type="NCBI Taxonomy" id="7029"/>
    <lineage>
        <taxon>Eukaryota</taxon>
        <taxon>Metazoa</taxon>
        <taxon>Ecdysozoa</taxon>
        <taxon>Arthropoda</taxon>
        <taxon>Hexapoda</taxon>
        <taxon>Insecta</taxon>
        <taxon>Pterygota</taxon>
        <taxon>Neoptera</taxon>
        <taxon>Paraneoptera</taxon>
        <taxon>Hemiptera</taxon>
        <taxon>Sternorrhyncha</taxon>
        <taxon>Aphidomorpha</taxon>
        <taxon>Aphidoidea</taxon>
        <taxon>Aphididae</taxon>
        <taxon>Macrosiphini</taxon>
        <taxon>Acyrthosiphon</taxon>
    </lineage>
</organism>
<dbReference type="GeneID" id="103310861"/>
<sequence length="393" mass="45060">MKNIPLCLKNVLDEAIKIVNFIKSRPLKSRLFKILCDDLGSIHNTLLFHTEIRWLSRGKVLTRLMELRAEVSSFLMDHNVTLAETMNDVTWLCQLSYLADIFNKMNELSLSLQGRTLTIFDASSRVCALKRKIDYWSECIFKRELECFPIMQAFLEENELQAPISIINEISEHLKQLKNSFNKYFPTDREVFLKDREWVVNPFSVCGKPSSLSSIEYESLIDITSDSTFQSSFSCNSYVEFWLNLKNTSFEKAITILLPFATTYLLTCMLDDKSAKHLSIIPLSNNTVARRIKDLASNVSETLVSRIKYTKFALQMDESTDIAGLAVLLVFVRYVNMNSFEEDLLFCKPLLSNTTGVQIFGLLDDFLTENQIPWTNCIDVCTDGAMTDSTITY</sequence>
<dbReference type="Proteomes" id="UP000007819">
    <property type="component" value="Chromosome X"/>
</dbReference>
<dbReference type="OrthoDB" id="6627600at2759"/>
<keyword evidence="2" id="KW-1185">Reference proteome</keyword>
<dbReference type="AlphaFoldDB" id="A0A8R2FE54"/>
<evidence type="ECO:0000313" key="1">
    <source>
        <dbReference type="EnsemblMetazoa" id="XP_008188509.2"/>
    </source>
</evidence>
<protein>
    <recommendedName>
        <fullName evidence="3">Zinc finger BED domain-containing protein 5</fullName>
    </recommendedName>
</protein>
<dbReference type="PANTHER" id="PTHR45913">
    <property type="entry name" value="EPM2A-INTERACTING PROTEIN 1"/>
    <property type="match status" value="1"/>
</dbReference>
<accession>A0A8R2FE54</accession>
<reference evidence="2" key="1">
    <citation type="submission" date="2010-06" db="EMBL/GenBank/DDBJ databases">
        <authorList>
            <person name="Jiang H."/>
            <person name="Abraham K."/>
            <person name="Ali S."/>
            <person name="Alsbrooks S.L."/>
            <person name="Anim B.N."/>
            <person name="Anosike U.S."/>
            <person name="Attaway T."/>
            <person name="Bandaranaike D.P."/>
            <person name="Battles P.K."/>
            <person name="Bell S.N."/>
            <person name="Bell A.V."/>
            <person name="Beltran B."/>
            <person name="Bickham C."/>
            <person name="Bustamante Y."/>
            <person name="Caleb T."/>
            <person name="Canada A."/>
            <person name="Cardenas V."/>
            <person name="Carter K."/>
            <person name="Chacko J."/>
            <person name="Chandrabose M.N."/>
            <person name="Chavez D."/>
            <person name="Chavez A."/>
            <person name="Chen L."/>
            <person name="Chu H.-S."/>
            <person name="Claassen K.J."/>
            <person name="Cockrell R."/>
            <person name="Collins M."/>
            <person name="Cooper J.A."/>
            <person name="Cree A."/>
            <person name="Curry S.M."/>
            <person name="Da Y."/>
            <person name="Dao M.D."/>
            <person name="Das B."/>
            <person name="Davila M.-L."/>
            <person name="Davy-Carroll L."/>
            <person name="Denson S."/>
            <person name="Dinh H."/>
            <person name="Ebong V.E."/>
            <person name="Edwards J.R."/>
            <person name="Egan A."/>
            <person name="El-Daye J."/>
            <person name="Escobedo L."/>
            <person name="Fernandez S."/>
            <person name="Fernando P.R."/>
            <person name="Flagg N."/>
            <person name="Forbes L.D."/>
            <person name="Fowler R.G."/>
            <person name="Fu Q."/>
            <person name="Gabisi R.A."/>
            <person name="Ganer J."/>
            <person name="Garbino Pronczuk A."/>
            <person name="Garcia R.M."/>
            <person name="Garner T."/>
            <person name="Garrett T.E."/>
            <person name="Gonzalez D.A."/>
            <person name="Hamid H."/>
            <person name="Hawkins E.S."/>
            <person name="Hirani K."/>
            <person name="Hogues M.E."/>
            <person name="Hollins B."/>
            <person name="Hsiao C.-H."/>
            <person name="Jabil R."/>
            <person name="James M.L."/>
            <person name="Jhangiani S.N."/>
            <person name="Johnson B."/>
            <person name="Johnson Q."/>
            <person name="Joshi V."/>
            <person name="Kalu J.B."/>
            <person name="Kam C."/>
            <person name="Kashfia A."/>
            <person name="Keebler J."/>
            <person name="Kisamo H."/>
            <person name="Kovar C.L."/>
            <person name="Lago L.A."/>
            <person name="Lai C.-Y."/>
            <person name="Laidlaw J."/>
            <person name="Lara F."/>
            <person name="Le T.-K."/>
            <person name="Lee S.L."/>
            <person name="Legall F.H."/>
            <person name="Lemon S.J."/>
            <person name="Lewis L.R."/>
            <person name="Li B."/>
            <person name="Liu Y."/>
            <person name="Liu Y.-S."/>
            <person name="Lopez J."/>
            <person name="Lozado R.J."/>
            <person name="Lu J."/>
            <person name="Madu R.C."/>
            <person name="Maheshwari M."/>
            <person name="Maheshwari R."/>
            <person name="Malloy K."/>
            <person name="Martinez E."/>
            <person name="Mathew T."/>
            <person name="Mercado I.C."/>
            <person name="Mercado C."/>
            <person name="Meyer B."/>
            <person name="Montgomery K."/>
            <person name="Morgan M.B."/>
            <person name="Munidasa M."/>
            <person name="Nazareth L.V."/>
            <person name="Nelson J."/>
            <person name="Ng B.M."/>
            <person name="Nguyen N.B."/>
            <person name="Nguyen P.Q."/>
            <person name="Nguyen T."/>
            <person name="Obregon M."/>
            <person name="Okwuonu G.O."/>
            <person name="Onwere C.G."/>
            <person name="Orozco G."/>
            <person name="Parra A."/>
            <person name="Patel S."/>
            <person name="Patil S."/>
            <person name="Perez A."/>
            <person name="Perez Y."/>
            <person name="Pham C."/>
            <person name="Primus E.L."/>
            <person name="Pu L.-L."/>
            <person name="Puazo M."/>
            <person name="Qin X."/>
            <person name="Quiroz J.B."/>
            <person name="Reese J."/>
            <person name="Richards S."/>
            <person name="Rives C.M."/>
            <person name="Robberts R."/>
            <person name="Ruiz S.J."/>
            <person name="Ruiz M.J."/>
            <person name="Santibanez J."/>
            <person name="Schneider B.W."/>
            <person name="Sisson I."/>
            <person name="Smith M."/>
            <person name="Sodergren E."/>
            <person name="Song X.-Z."/>
            <person name="Song B.B."/>
            <person name="Summersgill H."/>
            <person name="Thelus R."/>
            <person name="Thornton R.D."/>
            <person name="Trejos Z.Y."/>
            <person name="Usmani K."/>
            <person name="Vattathil S."/>
            <person name="Villasana D."/>
            <person name="Walker D.L."/>
            <person name="Wang S."/>
            <person name="Wang K."/>
            <person name="White C.S."/>
            <person name="Williams A.C."/>
            <person name="Williamson J."/>
            <person name="Wilson K."/>
            <person name="Woghiren I.O."/>
            <person name="Woodworth J.R."/>
            <person name="Worley K.C."/>
            <person name="Wright R.A."/>
            <person name="Wu W."/>
            <person name="Young L."/>
            <person name="Zhang L."/>
            <person name="Zhang J."/>
            <person name="Zhu Y."/>
            <person name="Muzny D.M."/>
            <person name="Weinstock G."/>
            <person name="Gibbs R.A."/>
        </authorList>
    </citation>
    <scope>NUCLEOTIDE SEQUENCE [LARGE SCALE GENOMIC DNA]</scope>
    <source>
        <strain evidence="2">LSR1</strain>
    </source>
</reference>
<name>A0A8R2FE54_ACYPI</name>
<dbReference type="PANTHER" id="PTHR45913:SF19">
    <property type="entry name" value="LOW QUALITY PROTEIN: ZINC FINGER BED DOMAIN-CONTAINING PROTEIN 5-LIKE"/>
    <property type="match status" value="1"/>
</dbReference>
<proteinExistence type="predicted"/>
<dbReference type="RefSeq" id="XP_008188509.2">
    <property type="nucleotide sequence ID" value="XM_008190287.2"/>
</dbReference>
<evidence type="ECO:0008006" key="3">
    <source>
        <dbReference type="Google" id="ProtNLM"/>
    </source>
</evidence>
<evidence type="ECO:0000313" key="2">
    <source>
        <dbReference type="Proteomes" id="UP000007819"/>
    </source>
</evidence>
<dbReference type="EnsemblMetazoa" id="XM_008190287.2">
    <property type="protein sequence ID" value="XP_008188509.2"/>
    <property type="gene ID" value="LOC103310861"/>
</dbReference>
<reference evidence="1" key="2">
    <citation type="submission" date="2022-06" db="UniProtKB">
        <authorList>
            <consortium name="EnsemblMetazoa"/>
        </authorList>
    </citation>
    <scope>IDENTIFICATION</scope>
</reference>